<keyword evidence="2" id="KW-1185">Reference proteome</keyword>
<organism evidence="1 2">
    <name type="scientific">Nitrosomonas marina</name>
    <dbReference type="NCBI Taxonomy" id="917"/>
    <lineage>
        <taxon>Bacteria</taxon>
        <taxon>Pseudomonadati</taxon>
        <taxon>Pseudomonadota</taxon>
        <taxon>Betaproteobacteria</taxon>
        <taxon>Nitrosomonadales</taxon>
        <taxon>Nitrosomonadaceae</taxon>
        <taxon>Nitrosomonas</taxon>
    </lineage>
</organism>
<accession>A0A1I0EA14</accession>
<evidence type="ECO:0000313" key="2">
    <source>
        <dbReference type="Proteomes" id="UP000199345"/>
    </source>
</evidence>
<reference evidence="2" key="1">
    <citation type="submission" date="2016-10" db="EMBL/GenBank/DDBJ databases">
        <authorList>
            <person name="Varghese N."/>
            <person name="Submissions S."/>
        </authorList>
    </citation>
    <scope>NUCLEOTIDE SEQUENCE [LARGE SCALE GENOMIC DNA]</scope>
    <source>
        <strain evidence="2">Nm71</strain>
    </source>
</reference>
<name>A0A1I0EA14_9PROT</name>
<dbReference type="RefSeq" id="WP_143058804.1">
    <property type="nucleotide sequence ID" value="NZ_FOIA01000025.1"/>
</dbReference>
<dbReference type="EMBL" id="FOIA01000025">
    <property type="protein sequence ID" value="SET41206.1"/>
    <property type="molecule type" value="Genomic_DNA"/>
</dbReference>
<dbReference type="AlphaFoldDB" id="A0A1I0EA14"/>
<dbReference type="Proteomes" id="UP000199345">
    <property type="component" value="Unassembled WGS sequence"/>
</dbReference>
<protein>
    <submittedName>
        <fullName evidence="1">Uncharacterized protein</fullName>
    </submittedName>
</protein>
<evidence type="ECO:0000313" key="1">
    <source>
        <dbReference type="EMBL" id="SET41206.1"/>
    </source>
</evidence>
<gene>
    <name evidence="1" type="ORF">SAMN05216326_12556</name>
</gene>
<proteinExistence type="predicted"/>
<sequence length="63" mass="7590">MSIRKMRVYEVELYHPVGLLRRKVFYVFANNYDDAMDRVIKRWPNAEPLSVCCLGNRKATWLR</sequence>